<dbReference type="PROSITE" id="PS00061">
    <property type="entry name" value="ADH_SHORT"/>
    <property type="match status" value="2"/>
</dbReference>
<sequence length="917" mass="98422">MSDFPTHESGKLSLKGRVALVTGAGNGLGRAYALGLAARGAKIVVNDLGPSTQDKNRKAAEVVVEEIKKAGGDAVANLDSNLEGAKIIQQAIDSFGRIDIVVNNAGILRDKSFKSMSDKEWDAITAVHITGSYACAHAAWPHMRKQKFGRIINISSAAGIYGNFGQANYSAAKMAMISFTKTLAIEGAKYNIIANCIAPIAASQMLASVMPPEILENLKPEMVAPLATYLVSGANTEHSGLLIESGAGFMAGVRRERSRGVVFRADDTFTPSAVGQRIDEILDFDESPEYPEKITDANHLEFLERAKEAKANDQGDGKVRFDGKTVLITGAGAGLGKAYAQMFAKLGANVVVNDFAEKAANAVVDEIKKAGGKAAPAIGSAENGEKLVKDATDAFGGLHIIVNNAGILRDKSFASMSDEEWHAVINVHLRGTYSVCKAAWPIFQQQKYGRIVNTTSAVGIYGNFGQANYSTAKGGILGLTQTLAIEGQKYGILANTIAPNAGTAMTSTIWPQEMVDAFKPDFVAPAVGYLASEANQEVTKGLFEVSGGWVAAVRWQRSGGHAFKFGKTLEPEIIEQNFSKIIDYDPERASWPASNQESIQDIMANISAGGGDDDEEEEGGEGGPELEAWIDEEDPDFVKEAKRQQLEPVEYAWDEDSTILYNLGIGATAQELQYVYEGDDDFQLIPSAAVIIPFAASSGIPMDWLPNFDPTKLLHGEQSVEFKVKELPTSGKVINHPKIAEVLDKGKAASIAARTKTVDAQSGKELFDSHSVVFIRGAGGFEGKKQGRDWGAASAPNKPPSRKPDFEKDIKTDESQAALYRLSGDKNPLHVDPSFASMGGFEKPILHGLCSLGVCVKSLYEEYGFPKAFKVRFAGTLLPGQTIQVKGWKEGTKIVWEAICKETGKPVISAGGYETWE</sequence>
<dbReference type="AlphaFoldDB" id="A0A316UWG0"/>
<dbReference type="InterPro" id="IPR020904">
    <property type="entry name" value="Sc_DH/Rdtase_CS"/>
</dbReference>
<dbReference type="GeneID" id="37029591"/>
<evidence type="ECO:0000256" key="4">
    <source>
        <dbReference type="ARBA" id="ARBA00022832"/>
    </source>
</evidence>
<feature type="region of interest" description="Disordered" evidence="10">
    <location>
        <begin position="785"/>
        <end position="809"/>
    </location>
</feature>
<proteinExistence type="inferred from homology"/>
<evidence type="ECO:0000259" key="11">
    <source>
        <dbReference type="SMART" id="SM00822"/>
    </source>
</evidence>
<keyword evidence="6" id="KW-0560">Oxidoreductase</keyword>
<keyword evidence="4" id="KW-0276">Fatty acid metabolism</keyword>
<dbReference type="UniPathway" id="UPA00659"/>
<dbReference type="PRINTS" id="PR00080">
    <property type="entry name" value="SDRFAMILY"/>
</dbReference>
<dbReference type="FunFam" id="3.40.50.720:FF:000084">
    <property type="entry name" value="Short-chain dehydrogenase reductase"/>
    <property type="match status" value="2"/>
</dbReference>
<dbReference type="GO" id="GO:0004300">
    <property type="term" value="F:enoyl-CoA hydratase activity"/>
    <property type="evidence" value="ECO:0007669"/>
    <property type="project" value="UniProtKB-ARBA"/>
</dbReference>
<evidence type="ECO:0000256" key="6">
    <source>
        <dbReference type="ARBA" id="ARBA00023002"/>
    </source>
</evidence>
<evidence type="ECO:0000256" key="1">
    <source>
        <dbReference type="ARBA" id="ARBA00004275"/>
    </source>
</evidence>
<evidence type="ECO:0000256" key="5">
    <source>
        <dbReference type="ARBA" id="ARBA00022857"/>
    </source>
</evidence>
<keyword evidence="7" id="KW-0443">Lipid metabolism</keyword>
<dbReference type="SUPFAM" id="SSF54637">
    <property type="entry name" value="Thioesterase/thiol ester dehydrase-isomerase"/>
    <property type="match status" value="2"/>
</dbReference>
<dbReference type="SUPFAM" id="SSF51735">
    <property type="entry name" value="NAD(P)-binding Rossmann-fold domains"/>
    <property type="match status" value="2"/>
</dbReference>
<dbReference type="Gene3D" id="3.10.129.10">
    <property type="entry name" value="Hotdog Thioesterase"/>
    <property type="match status" value="2"/>
</dbReference>
<evidence type="ECO:0000313" key="12">
    <source>
        <dbReference type="EMBL" id="PWN27455.1"/>
    </source>
</evidence>
<gene>
    <name evidence="12" type="ORF">BDZ90DRAFT_252696</name>
</gene>
<dbReference type="RefSeq" id="XP_025362067.1">
    <property type="nucleotide sequence ID" value="XM_025507768.1"/>
</dbReference>
<keyword evidence="13" id="KW-1185">Reference proteome</keyword>
<dbReference type="PANTHER" id="PTHR45024">
    <property type="entry name" value="DEHYDROGENASES, SHORT CHAIN"/>
    <property type="match status" value="1"/>
</dbReference>
<dbReference type="PRINTS" id="PR00081">
    <property type="entry name" value="GDHRDH"/>
</dbReference>
<name>A0A316UWG0_9BASI</name>
<protein>
    <submittedName>
        <fullName evidence="12">Putative multifunctional beta-oxidation protein</fullName>
    </submittedName>
</protein>
<dbReference type="CDD" id="cd05353">
    <property type="entry name" value="hydroxyacyl-CoA-like_DH_SDR_c-like"/>
    <property type="match status" value="2"/>
</dbReference>
<evidence type="ECO:0000256" key="9">
    <source>
        <dbReference type="ARBA" id="ARBA00023239"/>
    </source>
</evidence>
<evidence type="ECO:0000256" key="2">
    <source>
        <dbReference type="ARBA" id="ARBA00005005"/>
    </source>
</evidence>
<comment type="subcellular location">
    <subcellularLocation>
        <location evidence="1">Peroxisome</location>
    </subcellularLocation>
</comment>
<dbReference type="GO" id="GO:0005777">
    <property type="term" value="C:peroxisome"/>
    <property type="evidence" value="ECO:0007669"/>
    <property type="project" value="UniProtKB-SubCell"/>
</dbReference>
<evidence type="ECO:0000256" key="10">
    <source>
        <dbReference type="SAM" id="MobiDB-lite"/>
    </source>
</evidence>
<organism evidence="12 13">
    <name type="scientific">Jaminaea rosea</name>
    <dbReference type="NCBI Taxonomy" id="1569628"/>
    <lineage>
        <taxon>Eukaryota</taxon>
        <taxon>Fungi</taxon>
        <taxon>Dikarya</taxon>
        <taxon>Basidiomycota</taxon>
        <taxon>Ustilaginomycotina</taxon>
        <taxon>Exobasidiomycetes</taxon>
        <taxon>Microstromatales</taxon>
        <taxon>Microstromatales incertae sedis</taxon>
        <taxon>Jaminaea</taxon>
    </lineage>
</organism>
<comment type="pathway">
    <text evidence="2">Lipid metabolism; fatty acid beta-oxidation.</text>
</comment>
<evidence type="ECO:0000256" key="8">
    <source>
        <dbReference type="ARBA" id="ARBA00023140"/>
    </source>
</evidence>
<feature type="domain" description="Ketoreductase" evidence="11">
    <location>
        <begin position="17"/>
        <end position="203"/>
    </location>
</feature>
<dbReference type="Pfam" id="PF22622">
    <property type="entry name" value="MFE-2_hydrat-2_N"/>
    <property type="match status" value="1"/>
</dbReference>
<evidence type="ECO:0000313" key="13">
    <source>
        <dbReference type="Proteomes" id="UP000245884"/>
    </source>
</evidence>
<dbReference type="SMART" id="SM00822">
    <property type="entry name" value="PKS_KR"/>
    <property type="match status" value="1"/>
</dbReference>
<keyword evidence="5" id="KW-0521">NADP</keyword>
<evidence type="ECO:0000256" key="7">
    <source>
        <dbReference type="ARBA" id="ARBA00023098"/>
    </source>
</evidence>
<keyword evidence="9" id="KW-0456">Lyase</keyword>
<dbReference type="InterPro" id="IPR054357">
    <property type="entry name" value="MFE-2_N"/>
</dbReference>
<keyword evidence="8" id="KW-0576">Peroxisome</keyword>
<comment type="similarity">
    <text evidence="3">Belongs to the short-chain dehydrogenases/reductases (SDR) family.</text>
</comment>
<dbReference type="InterPro" id="IPR029069">
    <property type="entry name" value="HotDog_dom_sf"/>
</dbReference>
<dbReference type="InterPro" id="IPR002347">
    <property type="entry name" value="SDR_fam"/>
</dbReference>
<dbReference type="STRING" id="1569628.A0A316UWG0"/>
<dbReference type="EMBL" id="KZ819668">
    <property type="protein sequence ID" value="PWN27455.1"/>
    <property type="molecule type" value="Genomic_DNA"/>
</dbReference>
<accession>A0A316UWG0</accession>
<evidence type="ECO:0000256" key="3">
    <source>
        <dbReference type="ARBA" id="ARBA00006484"/>
    </source>
</evidence>
<dbReference type="Pfam" id="PF00106">
    <property type="entry name" value="adh_short"/>
    <property type="match status" value="2"/>
</dbReference>
<dbReference type="GO" id="GO:0016491">
    <property type="term" value="F:oxidoreductase activity"/>
    <property type="evidence" value="ECO:0007669"/>
    <property type="project" value="UniProtKB-KW"/>
</dbReference>
<dbReference type="InterPro" id="IPR057326">
    <property type="entry name" value="KR_dom"/>
</dbReference>
<dbReference type="InterPro" id="IPR051687">
    <property type="entry name" value="Peroxisomal_Beta-Oxidation"/>
</dbReference>
<dbReference type="GO" id="GO:0006635">
    <property type="term" value="P:fatty acid beta-oxidation"/>
    <property type="evidence" value="ECO:0007669"/>
    <property type="project" value="UniProtKB-UniPathway"/>
</dbReference>
<dbReference type="CDD" id="cd03448">
    <property type="entry name" value="HDE_HSD"/>
    <property type="match status" value="1"/>
</dbReference>
<dbReference type="PANTHER" id="PTHR45024:SF2">
    <property type="entry name" value="SCP2 DOMAIN-CONTAINING PROTEIN"/>
    <property type="match status" value="1"/>
</dbReference>
<dbReference type="OrthoDB" id="3592703at2759"/>
<dbReference type="InterPro" id="IPR036291">
    <property type="entry name" value="NAD(P)-bd_dom_sf"/>
</dbReference>
<dbReference type="Gene3D" id="3.40.50.720">
    <property type="entry name" value="NAD(P)-binding Rossmann-like Domain"/>
    <property type="match status" value="2"/>
</dbReference>
<reference evidence="12 13" key="1">
    <citation type="journal article" date="2018" name="Mol. Biol. Evol.">
        <title>Broad Genomic Sampling Reveals a Smut Pathogenic Ancestry of the Fungal Clade Ustilaginomycotina.</title>
        <authorList>
            <person name="Kijpornyongpan T."/>
            <person name="Mondo S.J."/>
            <person name="Barry K."/>
            <person name="Sandor L."/>
            <person name="Lee J."/>
            <person name="Lipzen A."/>
            <person name="Pangilinan J."/>
            <person name="LaButti K."/>
            <person name="Hainaut M."/>
            <person name="Henrissat B."/>
            <person name="Grigoriev I.V."/>
            <person name="Spatafora J.W."/>
            <person name="Aime M.C."/>
        </authorList>
    </citation>
    <scope>NUCLEOTIDE SEQUENCE [LARGE SCALE GENOMIC DNA]</scope>
    <source>
        <strain evidence="12 13">MCA 5214</strain>
    </source>
</reference>
<dbReference type="Proteomes" id="UP000245884">
    <property type="component" value="Unassembled WGS sequence"/>
</dbReference>
<dbReference type="Pfam" id="PF01575">
    <property type="entry name" value="MaoC_dehydratas"/>
    <property type="match status" value="1"/>
</dbReference>
<dbReference type="InterPro" id="IPR002539">
    <property type="entry name" value="MaoC-like_dom"/>
</dbReference>